<protein>
    <recommendedName>
        <fullName evidence="1">4'-phosphopantetheinyl transferase N-terminal domain-containing protein</fullName>
    </recommendedName>
</protein>
<dbReference type="SUPFAM" id="SSF56214">
    <property type="entry name" value="4'-phosphopantetheinyl transferase"/>
    <property type="match status" value="1"/>
</dbReference>
<feature type="domain" description="4'-phosphopantetheinyl transferase N-terminal" evidence="1">
    <location>
        <begin position="37"/>
        <end position="94"/>
    </location>
</feature>
<comment type="caution">
    <text evidence="2">The sequence shown here is derived from an EMBL/GenBank/DDBJ whole genome shotgun (WGS) entry which is preliminary data.</text>
</comment>
<dbReference type="RefSeq" id="WP_310264496.1">
    <property type="nucleotide sequence ID" value="NZ_JAVDXU010000001.1"/>
</dbReference>
<organism evidence="2 3">
    <name type="scientific">Roseateles saccharophilus</name>
    <name type="common">Pseudomonas saccharophila</name>
    <dbReference type="NCBI Taxonomy" id="304"/>
    <lineage>
        <taxon>Bacteria</taxon>
        <taxon>Pseudomonadati</taxon>
        <taxon>Pseudomonadota</taxon>
        <taxon>Betaproteobacteria</taxon>
        <taxon>Burkholderiales</taxon>
        <taxon>Sphaerotilaceae</taxon>
        <taxon>Roseateles</taxon>
    </lineage>
</organism>
<reference evidence="2 3" key="1">
    <citation type="submission" date="2023-07" db="EMBL/GenBank/DDBJ databases">
        <title>Sorghum-associated microbial communities from plants grown in Nebraska, USA.</title>
        <authorList>
            <person name="Schachtman D."/>
        </authorList>
    </citation>
    <scope>NUCLEOTIDE SEQUENCE [LARGE SCALE GENOMIC DNA]</scope>
    <source>
        <strain evidence="2 3">BE314</strain>
    </source>
</reference>
<dbReference type="Pfam" id="PF17837">
    <property type="entry name" value="4PPT_N"/>
    <property type="match status" value="1"/>
</dbReference>
<dbReference type="Gene3D" id="3.90.470.20">
    <property type="entry name" value="4'-phosphopantetheinyl transferase domain"/>
    <property type="match status" value="1"/>
</dbReference>
<dbReference type="EMBL" id="JAVDXU010000001">
    <property type="protein sequence ID" value="MDR7269600.1"/>
    <property type="molecule type" value="Genomic_DNA"/>
</dbReference>
<evidence type="ECO:0000259" key="1">
    <source>
        <dbReference type="Pfam" id="PF17837"/>
    </source>
</evidence>
<dbReference type="InterPro" id="IPR041354">
    <property type="entry name" value="4PPT_N"/>
</dbReference>
<evidence type="ECO:0000313" key="3">
    <source>
        <dbReference type="Proteomes" id="UP001180453"/>
    </source>
</evidence>
<evidence type="ECO:0000313" key="2">
    <source>
        <dbReference type="EMBL" id="MDR7269600.1"/>
    </source>
</evidence>
<keyword evidence="3" id="KW-1185">Reference proteome</keyword>
<dbReference type="InterPro" id="IPR037143">
    <property type="entry name" value="4-PPantetheinyl_Trfase_dom_sf"/>
</dbReference>
<sequence>MGWACVAPLQQALAVVGDDIAWLSAAERERWAGFSGIQRRRQFVAGRWLARRLLAHVGAGAAELGLEPDGRCSAPPPWRVSISHSGDWIGVAVAAAGLAGLDLQVENPGRDWRALAAFAGLQPCPDPAYFYRHWTLAEAWLKAHPDIHSLSALRGLRWQPDAVGPAWHGQVGDLHWAFVGAAAPEWVTGLLPQSLRPAAGEGWAPLSVA</sequence>
<proteinExistence type="predicted"/>
<dbReference type="Proteomes" id="UP001180453">
    <property type="component" value="Unassembled WGS sequence"/>
</dbReference>
<gene>
    <name evidence="2" type="ORF">J2X20_002229</name>
</gene>
<name>A0ABU1YMY4_ROSSA</name>
<accession>A0ABU1YMY4</accession>